<dbReference type="PANTHER" id="PTHR11795">
    <property type="entry name" value="BRANCHED-CHAIN AMINO ACID TRANSPORT SYSTEM PERMEASE PROTEIN LIVH"/>
    <property type="match status" value="1"/>
</dbReference>
<evidence type="ECO:0000256" key="3">
    <source>
        <dbReference type="ARBA" id="ARBA00022475"/>
    </source>
</evidence>
<comment type="subcellular location">
    <subcellularLocation>
        <location evidence="1">Cell membrane</location>
        <topology evidence="1">Multi-pass membrane protein</topology>
    </subcellularLocation>
</comment>
<evidence type="ECO:0000313" key="11">
    <source>
        <dbReference type="Proteomes" id="UP001202827"/>
    </source>
</evidence>
<dbReference type="CDD" id="cd06582">
    <property type="entry name" value="TM_PBP1_LivH_like"/>
    <property type="match status" value="1"/>
</dbReference>
<evidence type="ECO:0000256" key="1">
    <source>
        <dbReference type="ARBA" id="ARBA00004651"/>
    </source>
</evidence>
<feature type="transmembrane region" description="Helical" evidence="9">
    <location>
        <begin position="150"/>
        <end position="173"/>
    </location>
</feature>
<keyword evidence="11" id="KW-1185">Reference proteome</keyword>
<keyword evidence="4 9" id="KW-0812">Transmembrane</keyword>
<feature type="transmembrane region" description="Helical" evidence="9">
    <location>
        <begin position="248"/>
        <end position="272"/>
    </location>
</feature>
<comment type="caution">
    <text evidence="10">The sequence shown here is derived from an EMBL/GenBank/DDBJ whole genome shotgun (WGS) entry which is preliminary data.</text>
</comment>
<dbReference type="EMBL" id="JALPRY010000007">
    <property type="protein sequence ID" value="MCK8779525.1"/>
    <property type="molecule type" value="Genomic_DNA"/>
</dbReference>
<evidence type="ECO:0000256" key="2">
    <source>
        <dbReference type="ARBA" id="ARBA00022448"/>
    </source>
</evidence>
<sequence length="348" mass="36665">MTAEIALILGVDGIATGAIYVLVALGIVLIFSVTRVVFVPFGDLAAFTALTLAALQSGQLPGTVWLVAVVAGLTLLAEAARLVRSGRARKIPSFAAVYFVLPMIPVLLCIALAQTDMPMAIEVILAVLLVLPLGPLLNRLAFRPIADAPVLVLLIVAVALHFALAGLGLIFFGPEGFRTEPLSDAIYEIGGTVVSAQAMLVVLASVVFMGLLYLFFEFTHTGKALRATAVNRVGARLMGIRPTVTGDVAFLLASLLAGVAGVLIGPITSIYYDSGFLFGLKAFVGAIIGGLVSYPITALGALFVGLLESYASFWNSAFKEVVIFSFLIPVLLWRSISAASHEEEEEEE</sequence>
<keyword evidence="3" id="KW-1003">Cell membrane</keyword>
<dbReference type="InterPro" id="IPR001851">
    <property type="entry name" value="ABC_transp_permease"/>
</dbReference>
<feature type="transmembrane region" description="Helical" evidence="9">
    <location>
        <begin position="193"/>
        <end position="216"/>
    </location>
</feature>
<gene>
    <name evidence="10" type="ORF">M0654_05950</name>
</gene>
<feature type="transmembrane region" description="Helical" evidence="9">
    <location>
        <begin position="278"/>
        <end position="305"/>
    </location>
</feature>
<feature type="transmembrane region" description="Helical" evidence="9">
    <location>
        <begin position="62"/>
        <end position="83"/>
    </location>
</feature>
<organism evidence="10 11">
    <name type="scientific">Neorhizobium turbinariae</name>
    <dbReference type="NCBI Taxonomy" id="2937795"/>
    <lineage>
        <taxon>Bacteria</taxon>
        <taxon>Pseudomonadati</taxon>
        <taxon>Pseudomonadota</taxon>
        <taxon>Alphaproteobacteria</taxon>
        <taxon>Hyphomicrobiales</taxon>
        <taxon>Rhizobiaceae</taxon>
        <taxon>Rhizobium/Agrobacterium group</taxon>
        <taxon>Neorhizobium</taxon>
    </lineage>
</organism>
<evidence type="ECO:0000313" key="10">
    <source>
        <dbReference type="EMBL" id="MCK8779525.1"/>
    </source>
</evidence>
<evidence type="ECO:0000256" key="5">
    <source>
        <dbReference type="ARBA" id="ARBA00022970"/>
    </source>
</evidence>
<accession>A0ABT0INU3</accession>
<evidence type="ECO:0000256" key="7">
    <source>
        <dbReference type="ARBA" id="ARBA00023136"/>
    </source>
</evidence>
<keyword evidence="2" id="KW-0813">Transport</keyword>
<keyword evidence="7 9" id="KW-0472">Membrane</keyword>
<protein>
    <submittedName>
        <fullName evidence="10">Branched-chain amino acid ABC transporter permease</fullName>
    </submittedName>
</protein>
<keyword evidence="5" id="KW-0029">Amino-acid transport</keyword>
<proteinExistence type="inferred from homology"/>
<feature type="transmembrane region" description="Helical" evidence="9">
    <location>
        <begin position="95"/>
        <end position="113"/>
    </location>
</feature>
<evidence type="ECO:0000256" key="6">
    <source>
        <dbReference type="ARBA" id="ARBA00022989"/>
    </source>
</evidence>
<dbReference type="RefSeq" id="WP_118852544.1">
    <property type="nucleotide sequence ID" value="NZ_JALPRY010000007.1"/>
</dbReference>
<dbReference type="Pfam" id="PF02653">
    <property type="entry name" value="BPD_transp_2"/>
    <property type="match status" value="1"/>
</dbReference>
<dbReference type="PANTHER" id="PTHR11795:SF450">
    <property type="entry name" value="ABC TRANSPORTER PERMEASE PROTEIN"/>
    <property type="match status" value="1"/>
</dbReference>
<comment type="similarity">
    <text evidence="8">Belongs to the binding-protein-dependent transport system permease family. LivHM subfamily.</text>
</comment>
<feature type="transmembrane region" description="Helical" evidence="9">
    <location>
        <begin position="6"/>
        <end position="30"/>
    </location>
</feature>
<reference evidence="10 11" key="1">
    <citation type="submission" date="2022-04" db="EMBL/GenBank/DDBJ databases">
        <title>Rhizobium coralii sp. nov., isolated from coral Turbinaria peltata.</title>
        <authorList>
            <person name="Sun H."/>
        </authorList>
    </citation>
    <scope>NUCLEOTIDE SEQUENCE [LARGE SCALE GENOMIC DNA]</scope>
    <source>
        <strain evidence="10 11">NTR19</strain>
    </source>
</reference>
<evidence type="ECO:0000256" key="4">
    <source>
        <dbReference type="ARBA" id="ARBA00022692"/>
    </source>
</evidence>
<evidence type="ECO:0000256" key="8">
    <source>
        <dbReference type="ARBA" id="ARBA00037998"/>
    </source>
</evidence>
<name>A0ABT0INU3_9HYPH</name>
<evidence type="ECO:0000256" key="9">
    <source>
        <dbReference type="SAM" id="Phobius"/>
    </source>
</evidence>
<feature type="transmembrane region" description="Helical" evidence="9">
    <location>
        <begin position="119"/>
        <end position="138"/>
    </location>
</feature>
<keyword evidence="6 9" id="KW-1133">Transmembrane helix</keyword>
<dbReference type="InterPro" id="IPR052157">
    <property type="entry name" value="BCAA_transport_permease"/>
</dbReference>
<dbReference type="Proteomes" id="UP001202827">
    <property type="component" value="Unassembled WGS sequence"/>
</dbReference>